<proteinExistence type="predicted"/>
<dbReference type="OrthoDB" id="274647at2"/>
<organism evidence="1 2">
    <name type="scientific">Stieleria neptunia</name>
    <dbReference type="NCBI Taxonomy" id="2527979"/>
    <lineage>
        <taxon>Bacteria</taxon>
        <taxon>Pseudomonadati</taxon>
        <taxon>Planctomycetota</taxon>
        <taxon>Planctomycetia</taxon>
        <taxon>Pirellulales</taxon>
        <taxon>Pirellulaceae</taxon>
        <taxon>Stieleria</taxon>
    </lineage>
</organism>
<dbReference type="AlphaFoldDB" id="A0A518HKM5"/>
<reference evidence="1 2" key="1">
    <citation type="submission" date="2019-03" db="EMBL/GenBank/DDBJ databases">
        <title>Deep-cultivation of Planctomycetes and their phenomic and genomic characterization uncovers novel biology.</title>
        <authorList>
            <person name="Wiegand S."/>
            <person name="Jogler M."/>
            <person name="Boedeker C."/>
            <person name="Pinto D."/>
            <person name="Vollmers J."/>
            <person name="Rivas-Marin E."/>
            <person name="Kohn T."/>
            <person name="Peeters S.H."/>
            <person name="Heuer A."/>
            <person name="Rast P."/>
            <person name="Oberbeckmann S."/>
            <person name="Bunk B."/>
            <person name="Jeske O."/>
            <person name="Meyerdierks A."/>
            <person name="Storesund J.E."/>
            <person name="Kallscheuer N."/>
            <person name="Luecker S."/>
            <person name="Lage O.M."/>
            <person name="Pohl T."/>
            <person name="Merkel B.J."/>
            <person name="Hornburger P."/>
            <person name="Mueller R.-W."/>
            <person name="Bruemmer F."/>
            <person name="Labrenz M."/>
            <person name="Spormann A.M."/>
            <person name="Op den Camp H."/>
            <person name="Overmann J."/>
            <person name="Amann R."/>
            <person name="Jetten M.S.M."/>
            <person name="Mascher T."/>
            <person name="Medema M.H."/>
            <person name="Devos D.P."/>
            <person name="Kaster A.-K."/>
            <person name="Ovreas L."/>
            <person name="Rohde M."/>
            <person name="Galperin M.Y."/>
            <person name="Jogler C."/>
        </authorList>
    </citation>
    <scope>NUCLEOTIDE SEQUENCE [LARGE SCALE GENOMIC DNA]</scope>
    <source>
        <strain evidence="1 2">Enr13</strain>
    </source>
</reference>
<accession>A0A518HKM5</accession>
<sequence>MDVFESDTPSLCDRCLRELVGGRGEFYEIDIQATVDSSPPILDSPATLDRDEMDAQWGKVIEQLESTPQVDAENQVHCRRRLLLCSPCFQVWIENPAGGE</sequence>
<dbReference type="Proteomes" id="UP000319004">
    <property type="component" value="Chromosome"/>
</dbReference>
<dbReference type="KEGG" id="snep:Enr13x_12320"/>
<name>A0A518HKM5_9BACT</name>
<evidence type="ECO:0000313" key="1">
    <source>
        <dbReference type="EMBL" id="QDV41394.1"/>
    </source>
</evidence>
<keyword evidence="2" id="KW-1185">Reference proteome</keyword>
<dbReference type="EMBL" id="CP037423">
    <property type="protein sequence ID" value="QDV41394.1"/>
    <property type="molecule type" value="Genomic_DNA"/>
</dbReference>
<gene>
    <name evidence="1" type="ORF">Enr13x_12320</name>
</gene>
<evidence type="ECO:0000313" key="2">
    <source>
        <dbReference type="Proteomes" id="UP000319004"/>
    </source>
</evidence>
<protein>
    <submittedName>
        <fullName evidence="1">Uncharacterized protein</fullName>
    </submittedName>
</protein>
<dbReference type="RefSeq" id="WP_145385128.1">
    <property type="nucleotide sequence ID" value="NZ_CP037423.1"/>
</dbReference>